<proteinExistence type="predicted"/>
<evidence type="ECO:0000313" key="2">
    <source>
        <dbReference type="Proteomes" id="UP000824120"/>
    </source>
</evidence>
<name>A0A9J5XDU8_SOLCO</name>
<evidence type="ECO:0000313" key="1">
    <source>
        <dbReference type="EMBL" id="KAG5585382.1"/>
    </source>
</evidence>
<gene>
    <name evidence="1" type="ORF">H5410_045816</name>
</gene>
<dbReference type="EMBL" id="JACXVP010000009">
    <property type="protein sequence ID" value="KAG5585382.1"/>
    <property type="molecule type" value="Genomic_DNA"/>
</dbReference>
<comment type="caution">
    <text evidence="1">The sequence shown here is derived from an EMBL/GenBank/DDBJ whole genome shotgun (WGS) entry which is preliminary data.</text>
</comment>
<accession>A0A9J5XDU8</accession>
<dbReference type="Proteomes" id="UP000824120">
    <property type="component" value="Chromosome 9"/>
</dbReference>
<keyword evidence="2" id="KW-1185">Reference proteome</keyword>
<protein>
    <submittedName>
        <fullName evidence="1">Uncharacterized protein</fullName>
    </submittedName>
</protein>
<organism evidence="1 2">
    <name type="scientific">Solanum commersonii</name>
    <name type="common">Commerson's wild potato</name>
    <name type="synonym">Commerson's nightshade</name>
    <dbReference type="NCBI Taxonomy" id="4109"/>
    <lineage>
        <taxon>Eukaryota</taxon>
        <taxon>Viridiplantae</taxon>
        <taxon>Streptophyta</taxon>
        <taxon>Embryophyta</taxon>
        <taxon>Tracheophyta</taxon>
        <taxon>Spermatophyta</taxon>
        <taxon>Magnoliopsida</taxon>
        <taxon>eudicotyledons</taxon>
        <taxon>Gunneridae</taxon>
        <taxon>Pentapetalae</taxon>
        <taxon>asterids</taxon>
        <taxon>lamiids</taxon>
        <taxon>Solanales</taxon>
        <taxon>Solanaceae</taxon>
        <taxon>Solanoideae</taxon>
        <taxon>Solaneae</taxon>
        <taxon>Solanum</taxon>
    </lineage>
</organism>
<dbReference type="AlphaFoldDB" id="A0A9J5XDU8"/>
<sequence length="78" mass="8652">MSEVLYSNSSGDTIMTTKSLKEGGNGRRAVFWDDTRLNMTLWYGKGLAQGIYLVKSAYKILMGIARLAGDGLGNRFER</sequence>
<reference evidence="1 2" key="1">
    <citation type="submission" date="2020-09" db="EMBL/GenBank/DDBJ databases">
        <title>De no assembly of potato wild relative species, Solanum commersonii.</title>
        <authorList>
            <person name="Cho K."/>
        </authorList>
    </citation>
    <scope>NUCLEOTIDE SEQUENCE [LARGE SCALE GENOMIC DNA]</scope>
    <source>
        <strain evidence="1">LZ3.2</strain>
        <tissue evidence="1">Leaf</tissue>
    </source>
</reference>